<sequence length="53" mass="5750">MILFEEHVNSSPDLLDNAGLRYKPIAPPHPVSVLINQLLENSVLEIAGIGENA</sequence>
<gene>
    <name evidence="1" type="ORF">D934_02460</name>
</gene>
<name>A0A060H6T7_XYLFS</name>
<dbReference type="KEGG" id="xfs:D934_02460"/>
<dbReference type="PATRIC" id="fig|155920.8.peg.594"/>
<dbReference type="HOGENOM" id="CLU_3067774_0_0_6"/>
<reference evidence="1 2" key="1">
    <citation type="submission" date="2013-08" db="EMBL/GenBank/DDBJ databases">
        <authorList>
            <person name="Stouthamer R."/>
            <person name="Nunney L."/>
        </authorList>
    </citation>
    <scope>NUCLEOTIDE SEQUENCE [LARGE SCALE GENOMIC DNA]</scope>
    <source>
        <strain evidence="2">ann-1</strain>
    </source>
</reference>
<evidence type="ECO:0000313" key="2">
    <source>
        <dbReference type="Proteomes" id="UP000027215"/>
    </source>
</evidence>
<dbReference type="Proteomes" id="UP000027215">
    <property type="component" value="Chromosome"/>
</dbReference>
<proteinExistence type="predicted"/>
<organism evidence="1 2">
    <name type="scientific">Xylella fastidiosa subsp. sandyi Ann-1</name>
    <dbReference type="NCBI Taxonomy" id="155920"/>
    <lineage>
        <taxon>Bacteria</taxon>
        <taxon>Pseudomonadati</taxon>
        <taxon>Pseudomonadota</taxon>
        <taxon>Gammaproteobacteria</taxon>
        <taxon>Lysobacterales</taxon>
        <taxon>Lysobacteraceae</taxon>
        <taxon>Xylella</taxon>
    </lineage>
</organism>
<accession>A0A060H6T7</accession>
<dbReference type="AlphaFoldDB" id="A0A060H6T7"/>
<protein>
    <submittedName>
        <fullName evidence="1">Uncharacterized protein</fullName>
    </submittedName>
</protein>
<evidence type="ECO:0000313" key="1">
    <source>
        <dbReference type="EMBL" id="AIC11015.1"/>
    </source>
</evidence>
<dbReference type="EMBL" id="CP006696">
    <property type="protein sequence ID" value="AIC11015.1"/>
    <property type="molecule type" value="Genomic_DNA"/>
</dbReference>